<sequence length="613" mass="63607">MSTPAGAERADENRYTVDSNRPAARKKPKHTNPKRGLAVLLALFLVLVGGIAATGHWTPKLGLDLEGGRTVVLEPVVTGGKSVNSSQVKQAVDIIRNRVDATGTSEAEVTTLGEKDIVVSIPGNPSQQVLDSLSRSSQLNFRAVIAAAQGSTTGTSPYRLPEVVNPSNGASGSASASPSSSASASGSASSSASSSPSSSSKDRLPAAFKTAGPANASDPAWGNEKVDSVWVKAGIATPSTTYNQLLQLYACTPAYQEVAAAAPDNKPTVMCAKEGNEKLLLGPVEIKGSQLTDASSGLDTNQQGNQTGEVAVNLSLNGSGKTALANVTRRVAPLEQPRNRFAIVVDGQSISAPTVQAPLTDGQAKITGGFTESSGKLLADSLKFGALPMSFKELTSDQVSPQLGSDQLTKGLIAGAIGFGLVVLYSLIQYRALGLVTVASLLVAAAMTYLAVTLLGSLNNFRLSMAGVTGLIVAIGITADSFIVYFERVRDEVRAGRPLRAAVETGWTRAKRTIIISDAVNFLAAAVLYVLSESTVKAFAFTLGLTTIIDIVVVMFFTHPVLALLARTKFFGGGHPASGLDPARLGARQAAYAGRGRVTIADRRRAAAQEETA</sequence>
<keyword evidence="5 9" id="KW-0653">Protein transport</keyword>
<dbReference type="InterPro" id="IPR048631">
    <property type="entry name" value="SecD_1st"/>
</dbReference>
<evidence type="ECO:0000313" key="15">
    <source>
        <dbReference type="Proteomes" id="UP000027986"/>
    </source>
</evidence>
<keyword evidence="4 9" id="KW-0812">Transmembrane</keyword>
<comment type="similarity">
    <text evidence="9">Belongs to the SecD/SecF family. SecD subfamily.</text>
</comment>
<evidence type="ECO:0000256" key="9">
    <source>
        <dbReference type="HAMAP-Rule" id="MF_01463"/>
    </source>
</evidence>
<feature type="domain" description="Protein translocase subunit SecDF P1" evidence="12">
    <location>
        <begin position="88"/>
        <end position="144"/>
    </location>
</feature>
<feature type="transmembrane region" description="Helical" evidence="9">
    <location>
        <begin position="435"/>
        <end position="458"/>
    </location>
</feature>
<dbReference type="PANTHER" id="PTHR30081">
    <property type="entry name" value="PROTEIN-EXPORT MEMBRANE PROTEIN SEC"/>
    <property type="match status" value="1"/>
</dbReference>
<dbReference type="InterPro" id="IPR022813">
    <property type="entry name" value="SecD/SecF_arch_bac"/>
</dbReference>
<dbReference type="OrthoDB" id="5240379at2"/>
<dbReference type="InterPro" id="IPR054384">
    <property type="entry name" value="SecDF_P1_head"/>
</dbReference>
<evidence type="ECO:0000256" key="5">
    <source>
        <dbReference type="ARBA" id="ARBA00022927"/>
    </source>
</evidence>
<dbReference type="Pfam" id="PF02355">
    <property type="entry name" value="SecD_SecF_C"/>
    <property type="match status" value="1"/>
</dbReference>
<evidence type="ECO:0000256" key="2">
    <source>
        <dbReference type="ARBA" id="ARBA00022448"/>
    </source>
</evidence>
<evidence type="ECO:0000313" key="14">
    <source>
        <dbReference type="EMBL" id="AIF40697.1"/>
    </source>
</evidence>
<feature type="transmembrane region" description="Helical" evidence="9">
    <location>
        <begin position="514"/>
        <end position="532"/>
    </location>
</feature>
<evidence type="ECO:0000256" key="4">
    <source>
        <dbReference type="ARBA" id="ARBA00022692"/>
    </source>
</evidence>
<dbReference type="GO" id="GO:0015450">
    <property type="term" value="F:protein-transporting ATPase activity"/>
    <property type="evidence" value="ECO:0007669"/>
    <property type="project" value="InterPro"/>
</dbReference>
<dbReference type="GO" id="GO:0005886">
    <property type="term" value="C:plasma membrane"/>
    <property type="evidence" value="ECO:0007669"/>
    <property type="project" value="UniProtKB-SubCell"/>
</dbReference>
<dbReference type="GO" id="GO:0006605">
    <property type="term" value="P:protein targeting"/>
    <property type="evidence" value="ECO:0007669"/>
    <property type="project" value="UniProtKB-UniRule"/>
</dbReference>
<evidence type="ECO:0000256" key="7">
    <source>
        <dbReference type="ARBA" id="ARBA00023010"/>
    </source>
</evidence>
<dbReference type="AlphaFoldDB" id="A0A075JHE6"/>
<keyword evidence="7 9" id="KW-0811">Translocation</keyword>
<dbReference type="InterPro" id="IPR005791">
    <property type="entry name" value="SecD"/>
</dbReference>
<dbReference type="Gene3D" id="3.30.70.3220">
    <property type="match status" value="1"/>
</dbReference>
<dbReference type="GO" id="GO:0065002">
    <property type="term" value="P:intracellular protein transmembrane transport"/>
    <property type="evidence" value="ECO:0007669"/>
    <property type="project" value="UniProtKB-UniRule"/>
</dbReference>
<dbReference type="HAMAP" id="MF_01463_B">
    <property type="entry name" value="SecD_B"/>
    <property type="match status" value="1"/>
</dbReference>
<dbReference type="NCBIfam" id="TIGR01129">
    <property type="entry name" value="secD"/>
    <property type="match status" value="1"/>
</dbReference>
<feature type="transmembrane region" description="Helical" evidence="9">
    <location>
        <begin position="464"/>
        <end position="486"/>
    </location>
</feature>
<protein>
    <recommendedName>
        <fullName evidence="9">Protein translocase subunit SecD</fullName>
    </recommendedName>
</protein>
<feature type="transmembrane region" description="Helical" evidence="9">
    <location>
        <begin position="408"/>
        <end position="428"/>
    </location>
</feature>
<dbReference type="Pfam" id="PF22599">
    <property type="entry name" value="SecDF_P1_head"/>
    <property type="match status" value="1"/>
</dbReference>
<feature type="domain" description="SecDF P1 head subdomain" evidence="13">
    <location>
        <begin position="274"/>
        <end position="388"/>
    </location>
</feature>
<dbReference type="SUPFAM" id="SSF82866">
    <property type="entry name" value="Multidrug efflux transporter AcrB transmembrane domain"/>
    <property type="match status" value="1"/>
</dbReference>
<evidence type="ECO:0000256" key="6">
    <source>
        <dbReference type="ARBA" id="ARBA00022989"/>
    </source>
</evidence>
<dbReference type="RefSeq" id="WP_038567955.1">
    <property type="nucleotide sequence ID" value="NZ_CP008889.1"/>
</dbReference>
<keyword evidence="6 9" id="KW-1133">Transmembrane helix</keyword>
<feature type="region of interest" description="Disordered" evidence="10">
    <location>
        <begin position="155"/>
        <end position="222"/>
    </location>
</feature>
<dbReference type="PANTHER" id="PTHR30081:SF1">
    <property type="entry name" value="PROTEIN TRANSLOCASE SUBUNIT SECD"/>
    <property type="match status" value="1"/>
</dbReference>
<name>A0A075JHE6_9MICO</name>
<dbReference type="InterPro" id="IPR055344">
    <property type="entry name" value="SecD_SecF_C_bact"/>
</dbReference>
<dbReference type="InterPro" id="IPR048634">
    <property type="entry name" value="SecD_SecF_C"/>
</dbReference>
<evidence type="ECO:0000256" key="10">
    <source>
        <dbReference type="SAM" id="MobiDB-lite"/>
    </source>
</evidence>
<dbReference type="HOGENOM" id="CLU_007894_4_2_11"/>
<dbReference type="EMBL" id="CP008889">
    <property type="protein sequence ID" value="AIF40697.1"/>
    <property type="molecule type" value="Genomic_DNA"/>
</dbReference>
<dbReference type="Pfam" id="PF21760">
    <property type="entry name" value="SecD_1st"/>
    <property type="match status" value="1"/>
</dbReference>
<dbReference type="NCBIfam" id="TIGR00916">
    <property type="entry name" value="2A0604s01"/>
    <property type="match status" value="1"/>
</dbReference>
<comment type="function">
    <text evidence="9">Part of the Sec protein translocase complex. Interacts with the SecYEG preprotein conducting channel. SecDF uses the proton motive force (PMF) to complete protein translocation after the ATP-dependent function of SecA.</text>
</comment>
<feature type="compositionally biased region" description="Low complexity" evidence="10">
    <location>
        <begin position="165"/>
        <end position="199"/>
    </location>
</feature>
<proteinExistence type="inferred from homology"/>
<evidence type="ECO:0000259" key="11">
    <source>
        <dbReference type="Pfam" id="PF02355"/>
    </source>
</evidence>
<comment type="subunit">
    <text evidence="9">Forms a complex with SecF. Part of the essential Sec protein translocation apparatus which comprises SecA, SecYEG and auxiliary proteins SecDF. Other proteins may also be involved.</text>
</comment>
<accession>A0A075JHE6</accession>
<dbReference type="KEGG" id="dni:HX89_06830"/>
<feature type="region of interest" description="Disordered" evidence="10">
    <location>
        <begin position="1"/>
        <end position="32"/>
    </location>
</feature>
<evidence type="ECO:0000256" key="1">
    <source>
        <dbReference type="ARBA" id="ARBA00004651"/>
    </source>
</evidence>
<keyword evidence="8 9" id="KW-0472">Membrane</keyword>
<evidence type="ECO:0000256" key="3">
    <source>
        <dbReference type="ARBA" id="ARBA00022475"/>
    </source>
</evidence>
<feature type="transmembrane region" description="Helical" evidence="9">
    <location>
        <begin position="538"/>
        <end position="565"/>
    </location>
</feature>
<reference evidence="14 15" key="1">
    <citation type="submission" date="2014-07" db="EMBL/GenBank/DDBJ databases">
        <title>Genome Sequencing of Dermacoccus nishinomiyaensis.</title>
        <authorList>
            <person name="Hong K.W."/>
            <person name="Chan K.G."/>
        </authorList>
    </citation>
    <scope>NUCLEOTIDE SEQUENCE [LARGE SCALE GENOMIC DNA]</scope>
    <source>
        <strain evidence="14 15">M25</strain>
    </source>
</reference>
<dbReference type="eggNOG" id="COG0342">
    <property type="taxonomic scope" value="Bacteria"/>
</dbReference>
<feature type="transmembrane region" description="Helical" evidence="9">
    <location>
        <begin position="36"/>
        <end position="57"/>
    </location>
</feature>
<dbReference type="GO" id="GO:0043952">
    <property type="term" value="P:protein transport by the Sec complex"/>
    <property type="evidence" value="ECO:0007669"/>
    <property type="project" value="UniProtKB-UniRule"/>
</dbReference>
<comment type="subcellular location">
    <subcellularLocation>
        <location evidence="1 9">Cell membrane</location>
        <topology evidence="1 9">Multi-pass membrane protein</topology>
    </subcellularLocation>
</comment>
<keyword evidence="15" id="KW-1185">Reference proteome</keyword>
<dbReference type="GeneID" id="41840879"/>
<dbReference type="Gene3D" id="1.20.1640.10">
    <property type="entry name" value="Multidrug efflux transporter AcrB transmembrane domain"/>
    <property type="match status" value="1"/>
</dbReference>
<evidence type="ECO:0000259" key="12">
    <source>
        <dbReference type="Pfam" id="PF21760"/>
    </source>
</evidence>
<dbReference type="Proteomes" id="UP000027986">
    <property type="component" value="Chromosome"/>
</dbReference>
<evidence type="ECO:0000259" key="13">
    <source>
        <dbReference type="Pfam" id="PF22599"/>
    </source>
</evidence>
<dbReference type="Gene3D" id="3.30.1360.200">
    <property type="match status" value="1"/>
</dbReference>
<feature type="compositionally biased region" description="Basic residues" evidence="10">
    <location>
        <begin position="23"/>
        <end position="32"/>
    </location>
</feature>
<organism evidence="14 15">
    <name type="scientific">Dermacoccus nishinomiyaensis</name>
    <dbReference type="NCBI Taxonomy" id="1274"/>
    <lineage>
        <taxon>Bacteria</taxon>
        <taxon>Bacillati</taxon>
        <taxon>Actinomycetota</taxon>
        <taxon>Actinomycetes</taxon>
        <taxon>Micrococcales</taxon>
        <taxon>Dermacoccaceae</taxon>
        <taxon>Dermacoccus</taxon>
    </lineage>
</organism>
<evidence type="ECO:0000256" key="8">
    <source>
        <dbReference type="ARBA" id="ARBA00023136"/>
    </source>
</evidence>
<keyword evidence="3 9" id="KW-1003">Cell membrane</keyword>
<keyword evidence="2 9" id="KW-0813">Transport</keyword>
<gene>
    <name evidence="9" type="primary">secD</name>
    <name evidence="14" type="ORF">HX89_06830</name>
</gene>
<feature type="domain" description="Protein export membrane protein SecD/SecF C-terminal" evidence="11">
    <location>
        <begin position="390"/>
        <end position="566"/>
    </location>
</feature>